<dbReference type="Pfam" id="PF19045">
    <property type="entry name" value="Ligase_CoA_2"/>
    <property type="match status" value="1"/>
</dbReference>
<evidence type="ECO:0000313" key="2">
    <source>
        <dbReference type="EMBL" id="NMH81611.1"/>
    </source>
</evidence>
<reference evidence="2 3" key="1">
    <citation type="submission" date="2020-04" db="EMBL/GenBank/DDBJ databases">
        <authorList>
            <person name="Klaysubun C."/>
            <person name="Duangmal K."/>
            <person name="Lipun K."/>
        </authorList>
    </citation>
    <scope>NUCLEOTIDE SEQUENCE [LARGE SCALE GENOMIC DNA]</scope>
    <source>
        <strain evidence="2 3">JCM 11839</strain>
    </source>
</reference>
<dbReference type="PANTHER" id="PTHR42793:SF1">
    <property type="entry name" value="PEPTIDYL-LYSINE N-ACETYLTRANSFERASE PATZ"/>
    <property type="match status" value="1"/>
</dbReference>
<dbReference type="SUPFAM" id="SSF52210">
    <property type="entry name" value="Succinyl-CoA synthetase domains"/>
    <property type="match status" value="1"/>
</dbReference>
<dbReference type="InterPro" id="IPR016102">
    <property type="entry name" value="Succinyl-CoA_synth-like"/>
</dbReference>
<dbReference type="InterPro" id="IPR043938">
    <property type="entry name" value="Ligase_CoA_dom"/>
</dbReference>
<evidence type="ECO:0000313" key="3">
    <source>
        <dbReference type="Proteomes" id="UP001296706"/>
    </source>
</evidence>
<accession>A0ABX1RQZ6</accession>
<keyword evidence="3" id="KW-1185">Reference proteome</keyword>
<feature type="domain" description="Ligase-CoA" evidence="1">
    <location>
        <begin position="62"/>
        <end position="114"/>
    </location>
</feature>
<dbReference type="EMBL" id="JAAXKY010000159">
    <property type="protein sequence ID" value="NMH81611.1"/>
    <property type="molecule type" value="Genomic_DNA"/>
</dbReference>
<gene>
    <name evidence="2" type="ORF">HF577_31540</name>
</gene>
<organism evidence="2 3">
    <name type="scientific">Pseudonocardia xinjiangensis</name>
    <dbReference type="NCBI Taxonomy" id="75289"/>
    <lineage>
        <taxon>Bacteria</taxon>
        <taxon>Bacillati</taxon>
        <taxon>Actinomycetota</taxon>
        <taxon>Actinomycetes</taxon>
        <taxon>Pseudonocardiales</taxon>
        <taxon>Pseudonocardiaceae</taxon>
        <taxon>Pseudonocardia</taxon>
    </lineage>
</organism>
<dbReference type="Proteomes" id="UP001296706">
    <property type="component" value="Unassembled WGS sequence"/>
</dbReference>
<name>A0ABX1RQZ6_9PSEU</name>
<proteinExistence type="predicted"/>
<dbReference type="PANTHER" id="PTHR42793">
    <property type="entry name" value="COA BINDING DOMAIN CONTAINING PROTEIN"/>
    <property type="match status" value="1"/>
</dbReference>
<feature type="non-terminal residue" evidence="2">
    <location>
        <position position="1"/>
    </location>
</feature>
<sequence>VGNSGAGRRAALAHTAHDAGEEALYRRVLDHPGVLWAHDQEHMIDLALALSRTRRPAGRRVGIVTVSGGAGTWLADDLVAAGLEVPLLSPQVQALLRERIPPYGSPANPVDATAQVLGLGGVSPVVRILADSGEVDAVVLVATLADQKQLEREREYLATLAASVPLVIYSYTRPGQASIDLLEELGIAFFTSTTRTAGALAALAPAIS</sequence>
<dbReference type="Gene3D" id="3.40.50.261">
    <property type="entry name" value="Succinyl-CoA synthetase domains"/>
    <property type="match status" value="1"/>
</dbReference>
<comment type="caution">
    <text evidence="2">The sequence shown here is derived from an EMBL/GenBank/DDBJ whole genome shotgun (WGS) entry which is preliminary data.</text>
</comment>
<protein>
    <submittedName>
        <fullName evidence="2">CoA-binding protein</fullName>
    </submittedName>
</protein>
<evidence type="ECO:0000259" key="1">
    <source>
        <dbReference type="Pfam" id="PF19045"/>
    </source>
</evidence>